<dbReference type="InterPro" id="IPR029062">
    <property type="entry name" value="Class_I_gatase-like"/>
</dbReference>
<dbReference type="NCBIfam" id="TIGR01383">
    <property type="entry name" value="not_thiJ"/>
    <property type="match status" value="1"/>
</dbReference>
<evidence type="ECO:0000313" key="5">
    <source>
        <dbReference type="Proteomes" id="UP000554482"/>
    </source>
</evidence>
<protein>
    <submittedName>
        <fullName evidence="4">Dj-1 family protein</fullName>
    </submittedName>
</protein>
<dbReference type="OrthoDB" id="543156at2759"/>
<dbReference type="PANTHER" id="PTHR48094">
    <property type="entry name" value="PROTEIN/NUCLEIC ACID DEGLYCASE DJ-1-RELATED"/>
    <property type="match status" value="1"/>
</dbReference>
<reference evidence="4 5" key="1">
    <citation type="submission" date="2020-06" db="EMBL/GenBank/DDBJ databases">
        <title>Transcriptomic and genomic resources for Thalictrum thalictroides and T. hernandezii: Facilitating candidate gene discovery in an emerging model plant lineage.</title>
        <authorList>
            <person name="Arias T."/>
            <person name="Riano-Pachon D.M."/>
            <person name="Di Stilio V.S."/>
        </authorList>
    </citation>
    <scope>NUCLEOTIDE SEQUENCE [LARGE SCALE GENOMIC DNA]</scope>
    <source>
        <strain evidence="5">cv. WT478/WT964</strain>
        <tissue evidence="4">Leaves</tissue>
    </source>
</reference>
<evidence type="ECO:0000313" key="4">
    <source>
        <dbReference type="EMBL" id="KAF5199591.1"/>
    </source>
</evidence>
<dbReference type="SUPFAM" id="SSF52317">
    <property type="entry name" value="Class I glutamine amidotransferase-like"/>
    <property type="match status" value="1"/>
</dbReference>
<comment type="caution">
    <text evidence="4">The sequence shown here is derived from an EMBL/GenBank/DDBJ whole genome shotgun (WGS) entry which is preliminary data.</text>
</comment>
<dbReference type="AlphaFoldDB" id="A0A7J6WQF1"/>
<dbReference type="InterPro" id="IPR050325">
    <property type="entry name" value="Prot/Nucl_acid_deglycase"/>
</dbReference>
<dbReference type="GO" id="GO:0005737">
    <property type="term" value="C:cytoplasm"/>
    <property type="evidence" value="ECO:0007669"/>
    <property type="project" value="UniProtKB-ARBA"/>
</dbReference>
<dbReference type="PANTHER" id="PTHR48094:SF12">
    <property type="entry name" value="PARKINSON DISEASE PROTEIN 7 HOMOLOG"/>
    <property type="match status" value="1"/>
</dbReference>
<dbReference type="Gene3D" id="3.40.50.880">
    <property type="match status" value="1"/>
</dbReference>
<keyword evidence="2" id="KW-0677">Repeat</keyword>
<organism evidence="4 5">
    <name type="scientific">Thalictrum thalictroides</name>
    <name type="common">Rue-anemone</name>
    <name type="synonym">Anemone thalictroides</name>
    <dbReference type="NCBI Taxonomy" id="46969"/>
    <lineage>
        <taxon>Eukaryota</taxon>
        <taxon>Viridiplantae</taxon>
        <taxon>Streptophyta</taxon>
        <taxon>Embryophyta</taxon>
        <taxon>Tracheophyta</taxon>
        <taxon>Spermatophyta</taxon>
        <taxon>Magnoliopsida</taxon>
        <taxon>Ranunculales</taxon>
        <taxon>Ranunculaceae</taxon>
        <taxon>Thalictroideae</taxon>
        <taxon>Thalictrum</taxon>
    </lineage>
</organism>
<feature type="domain" description="DJ-1/PfpI" evidence="3">
    <location>
        <begin position="7"/>
        <end position="126"/>
    </location>
</feature>
<proteinExistence type="inferred from homology"/>
<evidence type="ECO:0000256" key="1">
    <source>
        <dbReference type="ARBA" id="ARBA00008542"/>
    </source>
</evidence>
<dbReference type="FunFam" id="3.40.50.880:FF:000015">
    <property type="entry name" value="Protein DJ-1 homolog C"/>
    <property type="match status" value="1"/>
</dbReference>
<dbReference type="EMBL" id="JABWDY010011732">
    <property type="protein sequence ID" value="KAF5199591.1"/>
    <property type="molecule type" value="Genomic_DNA"/>
</dbReference>
<dbReference type="Pfam" id="PF01965">
    <property type="entry name" value="DJ-1_PfpI"/>
    <property type="match status" value="1"/>
</dbReference>
<evidence type="ECO:0000259" key="3">
    <source>
        <dbReference type="Pfam" id="PF01965"/>
    </source>
</evidence>
<dbReference type="Proteomes" id="UP000554482">
    <property type="component" value="Unassembled WGS sequence"/>
</dbReference>
<dbReference type="InterPro" id="IPR002818">
    <property type="entry name" value="DJ-1/PfpI"/>
</dbReference>
<dbReference type="GO" id="GO:1903189">
    <property type="term" value="P:glyoxal metabolic process"/>
    <property type="evidence" value="ECO:0007669"/>
    <property type="project" value="TreeGrafter"/>
</dbReference>
<comment type="similarity">
    <text evidence="1">Belongs to the peptidase C56 family.</text>
</comment>
<dbReference type="InterPro" id="IPR006287">
    <property type="entry name" value="DJ-1"/>
</dbReference>
<name>A0A7J6WQF1_THATH</name>
<gene>
    <name evidence="4" type="ORF">FRX31_010822</name>
</gene>
<keyword evidence="5" id="KW-1185">Reference proteome</keyword>
<evidence type="ECO:0000256" key="2">
    <source>
        <dbReference type="ARBA" id="ARBA00022737"/>
    </source>
</evidence>
<accession>A0A7J6WQF1</accession>
<sequence length="128" mass="13344">MASSSLRKVLVPIANGTEPMEAVISIDVLRRAGAEVTVASVEKDLCVDANWGIKLVADAFISDCNDTSFDLISLPGGMPGASTLRDCEILENLVKKQAADGKVYAAICAAPAVALGSWGLLKGLKVRV</sequence>